<proteinExistence type="predicted"/>
<feature type="region of interest" description="Disordered" evidence="1">
    <location>
        <begin position="25"/>
        <end position="47"/>
    </location>
</feature>
<accession>A0A4Y2R8N5</accession>
<reference evidence="2 3" key="1">
    <citation type="journal article" date="2019" name="Sci. Rep.">
        <title>Orb-weaving spider Araneus ventricosus genome elucidates the spidroin gene catalogue.</title>
        <authorList>
            <person name="Kono N."/>
            <person name="Nakamura H."/>
            <person name="Ohtoshi R."/>
            <person name="Moran D.A.P."/>
            <person name="Shinohara A."/>
            <person name="Yoshida Y."/>
            <person name="Fujiwara M."/>
            <person name="Mori M."/>
            <person name="Tomita M."/>
            <person name="Arakawa K."/>
        </authorList>
    </citation>
    <scope>NUCLEOTIDE SEQUENCE [LARGE SCALE GENOMIC DNA]</scope>
</reference>
<comment type="caution">
    <text evidence="2">The sequence shown here is derived from an EMBL/GenBank/DDBJ whole genome shotgun (WGS) entry which is preliminary data.</text>
</comment>
<evidence type="ECO:0000256" key="1">
    <source>
        <dbReference type="SAM" id="MobiDB-lite"/>
    </source>
</evidence>
<gene>
    <name evidence="2" type="ORF">AVEN_101043_1</name>
</gene>
<name>A0A4Y2R8N5_ARAVE</name>
<sequence>MYQSEQILFTVMLTMVKDHVIKYHRKPSPRPALPPGSTVKDRPPRLHRTLWSPHNCPHYERLMRRPTFLPGYDPSSEMGLRATPLLLYPPREREPAYLSGSFSSEDLAMLGACD</sequence>
<protein>
    <submittedName>
        <fullName evidence="2">Uncharacterized protein</fullName>
    </submittedName>
</protein>
<dbReference type="EMBL" id="BGPR01016048">
    <property type="protein sequence ID" value="GBN71619.1"/>
    <property type="molecule type" value="Genomic_DNA"/>
</dbReference>
<keyword evidence="3" id="KW-1185">Reference proteome</keyword>
<evidence type="ECO:0000313" key="2">
    <source>
        <dbReference type="EMBL" id="GBN71619.1"/>
    </source>
</evidence>
<dbReference type="AlphaFoldDB" id="A0A4Y2R8N5"/>
<dbReference type="Proteomes" id="UP000499080">
    <property type="component" value="Unassembled WGS sequence"/>
</dbReference>
<evidence type="ECO:0000313" key="3">
    <source>
        <dbReference type="Proteomes" id="UP000499080"/>
    </source>
</evidence>
<organism evidence="2 3">
    <name type="scientific">Araneus ventricosus</name>
    <name type="common">Orbweaver spider</name>
    <name type="synonym">Epeira ventricosa</name>
    <dbReference type="NCBI Taxonomy" id="182803"/>
    <lineage>
        <taxon>Eukaryota</taxon>
        <taxon>Metazoa</taxon>
        <taxon>Ecdysozoa</taxon>
        <taxon>Arthropoda</taxon>
        <taxon>Chelicerata</taxon>
        <taxon>Arachnida</taxon>
        <taxon>Araneae</taxon>
        <taxon>Araneomorphae</taxon>
        <taxon>Entelegynae</taxon>
        <taxon>Araneoidea</taxon>
        <taxon>Araneidae</taxon>
        <taxon>Araneus</taxon>
    </lineage>
</organism>